<feature type="compositionally biased region" description="Polar residues" evidence="2">
    <location>
        <begin position="16"/>
        <end position="44"/>
    </location>
</feature>
<evidence type="ECO:0000313" key="6">
    <source>
        <dbReference type="Proteomes" id="UP000319483"/>
    </source>
</evidence>
<feature type="domain" description="Phage tail tape measure protein" evidence="4">
    <location>
        <begin position="116"/>
        <end position="327"/>
    </location>
</feature>
<feature type="transmembrane region" description="Helical" evidence="3">
    <location>
        <begin position="468"/>
        <end position="487"/>
    </location>
</feature>
<evidence type="ECO:0000259" key="4">
    <source>
        <dbReference type="Pfam" id="PF10145"/>
    </source>
</evidence>
<name>A0A556S8G6_9GAMM</name>
<evidence type="ECO:0000256" key="2">
    <source>
        <dbReference type="SAM" id="MobiDB-lite"/>
    </source>
</evidence>
<gene>
    <name evidence="5" type="ORF">FPQ15_12130</name>
</gene>
<dbReference type="Pfam" id="PF10145">
    <property type="entry name" value="PhageMin_Tail"/>
    <property type="match status" value="1"/>
</dbReference>
<feature type="region of interest" description="Disordered" evidence="2">
    <location>
        <begin position="1"/>
        <end position="67"/>
    </location>
</feature>
<evidence type="ECO:0000313" key="5">
    <source>
        <dbReference type="EMBL" id="TSJ97442.1"/>
    </source>
</evidence>
<feature type="transmembrane region" description="Helical" evidence="3">
    <location>
        <begin position="385"/>
        <end position="405"/>
    </location>
</feature>
<comment type="caution">
    <text evidence="5">The sequence shown here is derived from an EMBL/GenBank/DDBJ whole genome shotgun (WGS) entry which is preliminary data.</text>
</comment>
<feature type="compositionally biased region" description="Basic residues" evidence="2">
    <location>
        <begin position="1"/>
        <end position="11"/>
    </location>
</feature>
<accession>A0A556S8G6</accession>
<keyword evidence="1" id="KW-1188">Viral release from host cell</keyword>
<dbReference type="EMBL" id="VMHM01000017">
    <property type="protein sequence ID" value="TSJ97442.1"/>
    <property type="molecule type" value="Genomic_DNA"/>
</dbReference>
<dbReference type="AlphaFoldDB" id="A0A556S8G6"/>
<evidence type="ECO:0000256" key="3">
    <source>
        <dbReference type="SAM" id="Phobius"/>
    </source>
</evidence>
<dbReference type="InterPro" id="IPR010090">
    <property type="entry name" value="Phage_tape_meas"/>
</dbReference>
<reference evidence="5 6" key="1">
    <citation type="submission" date="2019-07" db="EMBL/GenBank/DDBJ databases">
        <title>Gilliamella genomes.</title>
        <authorList>
            <person name="Zheng H."/>
        </authorList>
    </citation>
    <scope>NUCLEOTIDE SEQUENCE [LARGE SCALE GENOMIC DNA]</scope>
    <source>
        <strain evidence="5 6">W8127</strain>
    </source>
</reference>
<keyword evidence="3" id="KW-0812">Transmembrane</keyword>
<feature type="transmembrane region" description="Helical" evidence="3">
    <location>
        <begin position="425"/>
        <end position="447"/>
    </location>
</feature>
<sequence length="777" mass="84812">MSKKSKKKPNQKNKISGANNTNKPRSNTKSSETSQSKKVNTQANTETTDKNSDDKEKKSSPSKKLKEIGTNLGKPILYQVESFIELDQAMNKIARQFKGLYDLEGKPTELFGSMKEQIQSLSQQIPTARGALDIAEQVESNAKLGITKQSDPISEQQKKLLNFTKITAMSANAFGLPAKELATDMSEIAKLFNIPIENIENLADTINYLSDNTDVNAANIISSLKGMDDIADKLDFKQVMALNSTFLNLNIKPDGAIAATNAIVNSLSKATTQSEQFQQTLQSIGFDASKIEQDMSIDAIDTIQKVLTTIKQQNTTQQTEILSKLFGSEQAQNTDKLTNNLPLLTQQQSVINDPNAMGSLQIKADIDSKSFASQFQLLKATFNNLLSSMGGSMQGVIVGAMPWLTDLMANTQQWVNNHPTFVATFMEIISITSMASTALGALGEIPIKTLTSAFKGLGTVISTVGRAFLLNPIGVVVMAIAAAALVIRKYWEPMSAFFSGFWEGLTNEIKPIIDTFSFLGPVFSAIGDAIGGVINWFSQLLTPIKLTNEEFESCKSAGVSFGSIVGSIIMAPIKLFETLFEVVSNVWDLIMSLPDKIKELPDKIGQIFTGENGLFNKFLKIGGDIIDGLTNGIKNAWNGLKDSISDVASNICSWFKSKLGINSPSKVFKEFGINTIEGYQLGIDGTQDVALDSMSKFANKVTTNAPHMPLNTMNNRTDPIANSGISNIQGGTSQYYITINAAPGMNEQELVRAITQELDRREQQQLFQIKSSLRDIY</sequence>
<keyword evidence="3" id="KW-1133">Transmembrane helix</keyword>
<dbReference type="NCBIfam" id="TIGR01760">
    <property type="entry name" value="tape_meas_TP901"/>
    <property type="match status" value="1"/>
</dbReference>
<dbReference type="Proteomes" id="UP000319483">
    <property type="component" value="Unassembled WGS sequence"/>
</dbReference>
<dbReference type="RefSeq" id="WP_144093007.1">
    <property type="nucleotide sequence ID" value="NZ_VMHM01000017.1"/>
</dbReference>
<dbReference type="PANTHER" id="PTHR37813:SF1">
    <property type="entry name" value="FELS-2 PROPHAGE PROTEIN"/>
    <property type="match status" value="1"/>
</dbReference>
<organism evidence="5 6">
    <name type="scientific">Gilliamella apicola</name>
    <dbReference type="NCBI Taxonomy" id="1196095"/>
    <lineage>
        <taxon>Bacteria</taxon>
        <taxon>Pseudomonadati</taxon>
        <taxon>Pseudomonadota</taxon>
        <taxon>Gammaproteobacteria</taxon>
        <taxon>Orbales</taxon>
        <taxon>Orbaceae</taxon>
        <taxon>Gilliamella</taxon>
    </lineage>
</organism>
<protein>
    <submittedName>
        <fullName evidence="5">Phage tail tape measure protein</fullName>
    </submittedName>
</protein>
<dbReference type="PANTHER" id="PTHR37813">
    <property type="entry name" value="FELS-2 PROPHAGE PROTEIN"/>
    <property type="match status" value="1"/>
</dbReference>
<proteinExistence type="predicted"/>
<feature type="compositionally biased region" description="Basic and acidic residues" evidence="2">
    <location>
        <begin position="47"/>
        <end position="67"/>
    </location>
</feature>
<evidence type="ECO:0000256" key="1">
    <source>
        <dbReference type="ARBA" id="ARBA00022612"/>
    </source>
</evidence>
<keyword evidence="3" id="KW-0472">Membrane</keyword>